<dbReference type="RefSeq" id="WP_052118254.1">
    <property type="nucleotide sequence ID" value="NZ_JDUS01000023.1"/>
</dbReference>
<dbReference type="eggNOG" id="COG3677">
    <property type="taxonomic scope" value="Bacteria"/>
</dbReference>
<gene>
    <name evidence="1" type="ORF">BBOH_1662</name>
</gene>
<protein>
    <submittedName>
        <fullName evidence="1">Putative replication protein</fullName>
    </submittedName>
</protein>
<evidence type="ECO:0000313" key="1">
    <source>
        <dbReference type="EMBL" id="KFI45299.1"/>
    </source>
</evidence>
<dbReference type="EMBL" id="JGYP01000003">
    <property type="protein sequence ID" value="KFI45299.1"/>
    <property type="molecule type" value="Genomic_DNA"/>
</dbReference>
<dbReference type="AlphaFoldDB" id="A0A086ZFJ9"/>
<organism evidence="1 2">
    <name type="scientific">Bifidobacterium bohemicum DSM 22767</name>
    <dbReference type="NCBI Taxonomy" id="1437606"/>
    <lineage>
        <taxon>Bacteria</taxon>
        <taxon>Bacillati</taxon>
        <taxon>Actinomycetota</taxon>
        <taxon>Actinomycetes</taxon>
        <taxon>Bifidobacteriales</taxon>
        <taxon>Bifidobacteriaceae</taxon>
        <taxon>Bifidobacterium</taxon>
    </lineage>
</organism>
<proteinExistence type="predicted"/>
<evidence type="ECO:0000313" key="2">
    <source>
        <dbReference type="Proteomes" id="UP000029096"/>
    </source>
</evidence>
<dbReference type="Proteomes" id="UP000029096">
    <property type="component" value="Unassembled WGS sequence"/>
</dbReference>
<name>A0A086ZFJ9_9BIFI</name>
<dbReference type="OrthoDB" id="3243252at2"/>
<accession>A0A086ZFJ9</accession>
<comment type="caution">
    <text evidence="1">The sequence shown here is derived from an EMBL/GenBank/DDBJ whole genome shotgun (WGS) entry which is preliminary data.</text>
</comment>
<sequence>MPTLLSHYPEPGGESDIGWQAPTYIVSSGTGLHLYYFLKEPIALTPANAKGLKEFKFALIDMVWNDDTSRLKDKQMQGIYQGFRVVGSASKLGSRFPVTAWHTGPRWTIPELMVGMDIYKRRDLPPLLDRITTPLEEAKEKWPDWYRRRVVDGQEPDRWHVKRDLYDWWVRRLMREGMTYHHRYFCVMALAIYARKCDICEQEMTRDAYRVWERMRQAPDYREHPFTEDDLHAALTAWRDQYCTFPRDTIASMTAKPMTPNRRNHRKQTVHLARARAVQNIDDPEGKWRGRPVGSGNKKQLVRDYVQNHPDASPTQIARELGISRPTVYKYM</sequence>
<keyword evidence="2" id="KW-1185">Reference proteome</keyword>
<reference evidence="1 2" key="1">
    <citation type="submission" date="2014-03" db="EMBL/GenBank/DDBJ databases">
        <title>Genomics of Bifidobacteria.</title>
        <authorList>
            <person name="Ventura M."/>
            <person name="Milani C."/>
            <person name="Lugli G.A."/>
        </authorList>
    </citation>
    <scope>NUCLEOTIDE SEQUENCE [LARGE SCALE GENOMIC DNA]</scope>
    <source>
        <strain evidence="1 2">DSM 22767</strain>
    </source>
</reference>